<keyword evidence="2 4" id="KW-0560">Oxidoreductase</keyword>
<evidence type="ECO:0000259" key="6">
    <source>
        <dbReference type="Pfam" id="PF02826"/>
    </source>
</evidence>
<evidence type="ECO:0000313" key="7">
    <source>
        <dbReference type="EMBL" id="MFD2802268.1"/>
    </source>
</evidence>
<dbReference type="Pfam" id="PF00389">
    <property type="entry name" value="2-Hacid_dh"/>
    <property type="match status" value="1"/>
</dbReference>
<organism evidence="7 8">
    <name type="scientific">Prauserella oleivorans</name>
    <dbReference type="NCBI Taxonomy" id="1478153"/>
    <lineage>
        <taxon>Bacteria</taxon>
        <taxon>Bacillati</taxon>
        <taxon>Actinomycetota</taxon>
        <taxon>Actinomycetes</taxon>
        <taxon>Pseudonocardiales</taxon>
        <taxon>Pseudonocardiaceae</taxon>
        <taxon>Prauserella</taxon>
    </lineage>
</organism>
<gene>
    <name evidence="7" type="ORF">ACFS2C_23035</name>
</gene>
<dbReference type="Pfam" id="PF02826">
    <property type="entry name" value="2-Hacid_dh_C"/>
    <property type="match status" value="1"/>
</dbReference>
<dbReference type="RefSeq" id="WP_377392863.1">
    <property type="nucleotide sequence ID" value="NZ_JBHSAN010000034.1"/>
</dbReference>
<sequence>MSQPTILSTSPGKVILPVYHTITDIPEHELHILDPRSPEELRARIADADFVLGDWTGEMRLDRAALQSARRCRLIVQPTAGYDSIDVEAARELGIPVVNTPGANSRGVAEWAVMAMLLLVKNALVNHERTRRGEWWMAEAAAEGVYDLSSRTVGILGMGRTGRGVARRLHAFGVQRILYHHRSAISAELAAALPLERVSHVDELCARSDVLTLHVPLTGDTRHLIDRRRLRLLGPDGVLVNTARGAIVDEDALHTALSAREIKAAALDVFSEEPLTGPHRWAGLDNVFLSPHLAGSTVESTQAMVSGALASLGEALRGDLPDAVVNGVGALRTPAPAPSL</sequence>
<evidence type="ECO:0000259" key="5">
    <source>
        <dbReference type="Pfam" id="PF00389"/>
    </source>
</evidence>
<reference evidence="8" key="1">
    <citation type="journal article" date="2019" name="Int. J. Syst. Evol. Microbiol.">
        <title>The Global Catalogue of Microorganisms (GCM) 10K type strain sequencing project: providing services to taxonomists for standard genome sequencing and annotation.</title>
        <authorList>
            <consortium name="The Broad Institute Genomics Platform"/>
            <consortium name="The Broad Institute Genome Sequencing Center for Infectious Disease"/>
            <person name="Wu L."/>
            <person name="Ma J."/>
        </authorList>
    </citation>
    <scope>NUCLEOTIDE SEQUENCE [LARGE SCALE GENOMIC DNA]</scope>
    <source>
        <strain evidence="8">IBRC-M 10906</strain>
    </source>
</reference>
<evidence type="ECO:0000256" key="2">
    <source>
        <dbReference type="ARBA" id="ARBA00023002"/>
    </source>
</evidence>
<protein>
    <submittedName>
        <fullName evidence="7">2-hydroxyacid dehydrogenase</fullName>
    </submittedName>
</protein>
<dbReference type="SUPFAM" id="SSF52283">
    <property type="entry name" value="Formate/glycerate dehydrogenase catalytic domain-like"/>
    <property type="match status" value="1"/>
</dbReference>
<dbReference type="InterPro" id="IPR036291">
    <property type="entry name" value="NAD(P)-bd_dom_sf"/>
</dbReference>
<evidence type="ECO:0000313" key="8">
    <source>
        <dbReference type="Proteomes" id="UP001597478"/>
    </source>
</evidence>
<accession>A0ABW5WI91</accession>
<comment type="similarity">
    <text evidence="1 4">Belongs to the D-isomer specific 2-hydroxyacid dehydrogenase family.</text>
</comment>
<evidence type="ECO:0000256" key="4">
    <source>
        <dbReference type="RuleBase" id="RU003719"/>
    </source>
</evidence>
<comment type="caution">
    <text evidence="7">The sequence shown here is derived from an EMBL/GenBank/DDBJ whole genome shotgun (WGS) entry which is preliminary data.</text>
</comment>
<keyword evidence="8" id="KW-1185">Reference proteome</keyword>
<name>A0ABW5WI91_9PSEU</name>
<evidence type="ECO:0000256" key="3">
    <source>
        <dbReference type="ARBA" id="ARBA00023027"/>
    </source>
</evidence>
<proteinExistence type="inferred from homology"/>
<dbReference type="InterPro" id="IPR029753">
    <property type="entry name" value="D-isomer_DH_CS"/>
</dbReference>
<dbReference type="PANTHER" id="PTHR10996:SF178">
    <property type="entry name" value="2-HYDROXYACID DEHYDROGENASE YGL185C-RELATED"/>
    <property type="match status" value="1"/>
</dbReference>
<feature type="domain" description="D-isomer specific 2-hydroxyacid dehydrogenase NAD-binding" evidence="6">
    <location>
        <begin position="113"/>
        <end position="294"/>
    </location>
</feature>
<dbReference type="PROSITE" id="PS00670">
    <property type="entry name" value="D_2_HYDROXYACID_DH_2"/>
    <property type="match status" value="1"/>
</dbReference>
<dbReference type="EMBL" id="JBHUOF010000043">
    <property type="protein sequence ID" value="MFD2802268.1"/>
    <property type="molecule type" value="Genomic_DNA"/>
</dbReference>
<dbReference type="InterPro" id="IPR006140">
    <property type="entry name" value="D-isomer_DH_NAD-bd"/>
</dbReference>
<dbReference type="PANTHER" id="PTHR10996">
    <property type="entry name" value="2-HYDROXYACID DEHYDROGENASE-RELATED"/>
    <property type="match status" value="1"/>
</dbReference>
<evidence type="ECO:0000256" key="1">
    <source>
        <dbReference type="ARBA" id="ARBA00005854"/>
    </source>
</evidence>
<keyword evidence="3" id="KW-0520">NAD</keyword>
<dbReference type="SUPFAM" id="SSF51735">
    <property type="entry name" value="NAD(P)-binding Rossmann-fold domains"/>
    <property type="match status" value="1"/>
</dbReference>
<dbReference type="InterPro" id="IPR006139">
    <property type="entry name" value="D-isomer_2_OHA_DH_cat_dom"/>
</dbReference>
<dbReference type="Gene3D" id="3.40.50.720">
    <property type="entry name" value="NAD(P)-binding Rossmann-like Domain"/>
    <property type="match status" value="2"/>
</dbReference>
<dbReference type="InterPro" id="IPR050223">
    <property type="entry name" value="D-isomer_2-hydroxyacid_DH"/>
</dbReference>
<feature type="domain" description="D-isomer specific 2-hydroxyacid dehydrogenase catalytic" evidence="5">
    <location>
        <begin position="27"/>
        <end position="326"/>
    </location>
</feature>
<dbReference type="Proteomes" id="UP001597478">
    <property type="component" value="Unassembled WGS sequence"/>
</dbReference>